<accession>A0A6A9QWB9</accession>
<dbReference type="EMBL" id="WGGD01000005">
    <property type="protein sequence ID" value="MUN29993.1"/>
    <property type="molecule type" value="Genomic_DNA"/>
</dbReference>
<organism evidence="1 2">
    <name type="scientific">Sulfuracidifex metallicus DSM 6482 = JCM 9184</name>
    <dbReference type="NCBI Taxonomy" id="523847"/>
    <lineage>
        <taxon>Archaea</taxon>
        <taxon>Thermoproteota</taxon>
        <taxon>Thermoprotei</taxon>
        <taxon>Sulfolobales</taxon>
        <taxon>Sulfolobaceae</taxon>
        <taxon>Sulfuracidifex</taxon>
    </lineage>
</organism>
<comment type="caution">
    <text evidence="1">The sequence shown here is derived from an EMBL/GenBank/DDBJ whole genome shotgun (WGS) entry which is preliminary data.</text>
</comment>
<reference evidence="1 2" key="1">
    <citation type="submission" date="2019-10" db="EMBL/GenBank/DDBJ databases">
        <title>Sequencing and Assembly of Multiple Reported Metal-Biooxidizing Members of the Extremely Thermoacidophilic Archaeal Family Sulfolobaceae.</title>
        <authorList>
            <person name="Counts J.A."/>
            <person name="Kelly R.M."/>
        </authorList>
    </citation>
    <scope>NUCLEOTIDE SEQUENCE [LARGE SCALE GENOMIC DNA]</scope>
    <source>
        <strain evidence="1 2">DSM 6482</strain>
    </source>
</reference>
<sequence length="161" mass="18496">MDDGLLEKLLSKKSKKTRVFSVRIPAKIYLIYELLDPEPEDIGELRQLISAFIVTKAIEKGLEIPEEIKSEFRNTISKSTQNNNVVFNINISKSESKSEAKAEANVKIDLNELLSKINSLESLIFQIQKNNFDPRLNAYRIPKIRFQDVINSFNELKKVVN</sequence>
<name>A0A6A9QWB9_SULME</name>
<dbReference type="AlphaFoldDB" id="A0A6A9QWB9"/>
<keyword evidence="2" id="KW-1185">Reference proteome</keyword>
<dbReference type="Proteomes" id="UP000470772">
    <property type="component" value="Unassembled WGS sequence"/>
</dbReference>
<protein>
    <submittedName>
        <fullName evidence="1">Uncharacterized protein</fullName>
    </submittedName>
</protein>
<dbReference type="RefSeq" id="WP_156017728.1">
    <property type="nucleotide sequence ID" value="NZ_WGGD01000005.1"/>
</dbReference>
<proteinExistence type="predicted"/>
<evidence type="ECO:0000313" key="2">
    <source>
        <dbReference type="Proteomes" id="UP000470772"/>
    </source>
</evidence>
<gene>
    <name evidence="1" type="ORF">GC250_11240</name>
</gene>
<evidence type="ECO:0000313" key="1">
    <source>
        <dbReference type="EMBL" id="MUN29993.1"/>
    </source>
</evidence>